<accession>A0A5E4N2F9</accession>
<dbReference type="InterPro" id="IPR051717">
    <property type="entry name" value="MFS_MFSD6"/>
</dbReference>
<feature type="transmembrane region" description="Helical" evidence="6">
    <location>
        <begin position="332"/>
        <end position="355"/>
    </location>
</feature>
<dbReference type="Gene3D" id="1.20.1250.20">
    <property type="entry name" value="MFS general substrate transporter like domains"/>
    <property type="match status" value="2"/>
</dbReference>
<evidence type="ECO:0000259" key="7">
    <source>
        <dbReference type="Pfam" id="PF12832"/>
    </source>
</evidence>
<feature type="domain" description="Major facilitator superfamily associated" evidence="7">
    <location>
        <begin position="305"/>
        <end position="437"/>
    </location>
</feature>
<comment type="similarity">
    <text evidence="2">Belongs to the major facilitator superfamily. MFSD6 family.</text>
</comment>
<evidence type="ECO:0000256" key="4">
    <source>
        <dbReference type="ARBA" id="ARBA00022989"/>
    </source>
</evidence>
<feature type="domain" description="Major facilitator superfamily associated" evidence="7">
    <location>
        <begin position="2"/>
        <end position="280"/>
    </location>
</feature>
<comment type="subcellular location">
    <subcellularLocation>
        <location evidence="1">Membrane</location>
        <topology evidence="1">Multi-pass membrane protein</topology>
    </subcellularLocation>
</comment>
<evidence type="ECO:0000256" key="6">
    <source>
        <dbReference type="SAM" id="Phobius"/>
    </source>
</evidence>
<feature type="transmembrane region" description="Helical" evidence="6">
    <location>
        <begin position="367"/>
        <end position="387"/>
    </location>
</feature>
<name>A0A5E4N2F9_9HEMI</name>
<feature type="transmembrane region" description="Helical" evidence="6">
    <location>
        <begin position="6"/>
        <end position="25"/>
    </location>
</feature>
<evidence type="ECO:0000313" key="9">
    <source>
        <dbReference type="Proteomes" id="UP000325440"/>
    </source>
</evidence>
<feature type="transmembrane region" description="Helical" evidence="6">
    <location>
        <begin position="37"/>
        <end position="54"/>
    </location>
</feature>
<keyword evidence="9" id="KW-1185">Reference proteome</keyword>
<dbReference type="GO" id="GO:0016020">
    <property type="term" value="C:membrane"/>
    <property type="evidence" value="ECO:0007669"/>
    <property type="project" value="UniProtKB-SubCell"/>
</dbReference>
<evidence type="ECO:0000256" key="2">
    <source>
        <dbReference type="ARBA" id="ARBA00005241"/>
    </source>
</evidence>
<dbReference type="OrthoDB" id="515887at2759"/>
<evidence type="ECO:0000313" key="8">
    <source>
        <dbReference type="EMBL" id="VVC36463.1"/>
    </source>
</evidence>
<reference evidence="8 9" key="1">
    <citation type="submission" date="2019-08" db="EMBL/GenBank/DDBJ databases">
        <authorList>
            <person name="Alioto T."/>
            <person name="Alioto T."/>
            <person name="Gomez Garrido J."/>
        </authorList>
    </citation>
    <scope>NUCLEOTIDE SEQUENCE [LARGE SCALE GENOMIC DNA]</scope>
</reference>
<keyword evidence="5 6" id="KW-0472">Membrane</keyword>
<dbReference type="EMBL" id="CABPRJ010001433">
    <property type="protein sequence ID" value="VVC36463.1"/>
    <property type="molecule type" value="Genomic_DNA"/>
</dbReference>
<dbReference type="AlphaFoldDB" id="A0A5E4N2F9"/>
<evidence type="ECO:0000256" key="5">
    <source>
        <dbReference type="ARBA" id="ARBA00023136"/>
    </source>
</evidence>
<keyword evidence="4 6" id="KW-1133">Transmembrane helix</keyword>
<dbReference type="PANTHER" id="PTHR16172:SF30">
    <property type="entry name" value="SUGAR BABY, ISOFORM C"/>
    <property type="match status" value="1"/>
</dbReference>
<keyword evidence="3 6" id="KW-0812">Transmembrane</keyword>
<dbReference type="PANTHER" id="PTHR16172">
    <property type="entry name" value="MAJOR FACILITATOR SUPERFAMILY DOMAIN-CONTAINING PROTEIN 6-LIKE"/>
    <property type="match status" value="1"/>
</dbReference>
<dbReference type="SUPFAM" id="SSF103473">
    <property type="entry name" value="MFS general substrate transporter"/>
    <property type="match status" value="2"/>
</dbReference>
<proteinExistence type="inferred from homology"/>
<gene>
    <name evidence="8" type="ORF">CINCED_3A018342</name>
</gene>
<organism evidence="8 9">
    <name type="scientific">Cinara cedri</name>
    <dbReference type="NCBI Taxonomy" id="506608"/>
    <lineage>
        <taxon>Eukaryota</taxon>
        <taxon>Metazoa</taxon>
        <taxon>Ecdysozoa</taxon>
        <taxon>Arthropoda</taxon>
        <taxon>Hexapoda</taxon>
        <taxon>Insecta</taxon>
        <taxon>Pterygota</taxon>
        <taxon>Neoptera</taxon>
        <taxon>Paraneoptera</taxon>
        <taxon>Hemiptera</taxon>
        <taxon>Sternorrhyncha</taxon>
        <taxon>Aphidomorpha</taxon>
        <taxon>Aphidoidea</taxon>
        <taxon>Aphididae</taxon>
        <taxon>Lachninae</taxon>
        <taxon>Cinara</taxon>
    </lineage>
</organism>
<dbReference type="InterPro" id="IPR024989">
    <property type="entry name" value="MFS_assoc_dom"/>
</dbReference>
<dbReference type="InterPro" id="IPR036259">
    <property type="entry name" value="MFS_trans_sf"/>
</dbReference>
<evidence type="ECO:0000256" key="3">
    <source>
        <dbReference type="ARBA" id="ARBA00022692"/>
    </source>
</evidence>
<dbReference type="Pfam" id="PF12832">
    <property type="entry name" value="MFS_1_like"/>
    <property type="match status" value="2"/>
</dbReference>
<evidence type="ECO:0000256" key="1">
    <source>
        <dbReference type="ARBA" id="ARBA00004141"/>
    </source>
</evidence>
<protein>
    <submittedName>
        <fullName evidence="8">Major facilitator superfamily domain,Major facilitator superfamily associated domain</fullName>
    </submittedName>
</protein>
<feature type="transmembrane region" description="Helical" evidence="6">
    <location>
        <begin position="248"/>
        <end position="268"/>
    </location>
</feature>
<dbReference type="Proteomes" id="UP000325440">
    <property type="component" value="Unassembled WGS sequence"/>
</dbReference>
<sequence>MLRMKLHFFIYLGGISPIIAFSPTLAKQLGYSPKEVGLLYTYLSILAFLVKPIFGFIVDQFPVKRIAFLSFIMISGVSVFGLQFVEKLPTEAVSILSCSDSTTILNVCSKTESLRLATCNERLSKRLNNVFESVTCQLSCQENEQFWDEICTFWNISADYCKTSNRTIKNKELDYLIVSLFTNTTYQGRQEDIDFKVKSVNIREKQIGLPVCNIPLSTRCKINCSNDVIMRLGTVTEYNESIFRLRQFWGYFIIMSIFWISQAVTWSIQDSICLDLLGRFRYGESSEPLCTCVVARYMEDLTLKYHVDKHSWIKTLQGAALFIQCLGDEMPFFFSGWIIIGYSYSMCLWLFGFYVRFYLCSIITNPVWILPIDLINGITFGLFHYVMVGYAKIIAPPNAVTTVVGFTGSLFKGVGLSLGGLLGGYTYEIYGGSWTYEIFS</sequence>